<dbReference type="PANTHER" id="PTHR36120">
    <property type="entry name" value="FUCOSE ISOMERASE"/>
    <property type="match status" value="1"/>
</dbReference>
<dbReference type="OrthoDB" id="5838738at2"/>
<keyword evidence="5" id="KW-1185">Reference proteome</keyword>
<reference evidence="4 5" key="1">
    <citation type="submission" date="2017-04" db="EMBL/GenBank/DDBJ databases">
        <authorList>
            <person name="Afonso C.L."/>
            <person name="Miller P.J."/>
            <person name="Scott M.A."/>
            <person name="Spackman E."/>
            <person name="Goraichik I."/>
            <person name="Dimitrov K.M."/>
            <person name="Suarez D.L."/>
            <person name="Swayne D.E."/>
        </authorList>
    </citation>
    <scope>NUCLEOTIDE SEQUENCE [LARGE SCALE GENOMIC DNA]</scope>
    <source>
        <strain evidence="4 5">DSM 12555</strain>
    </source>
</reference>
<organism evidence="4 5">
    <name type="scientific">Clostridium acidisoli DSM 12555</name>
    <dbReference type="NCBI Taxonomy" id="1121291"/>
    <lineage>
        <taxon>Bacteria</taxon>
        <taxon>Bacillati</taxon>
        <taxon>Bacillota</taxon>
        <taxon>Clostridia</taxon>
        <taxon>Eubacteriales</taxon>
        <taxon>Clostridiaceae</taxon>
        <taxon>Clostridium</taxon>
    </lineage>
</organism>
<keyword evidence="2" id="KW-0119">Carbohydrate metabolism</keyword>
<evidence type="ECO:0000313" key="4">
    <source>
        <dbReference type="EMBL" id="SMC23854.1"/>
    </source>
</evidence>
<evidence type="ECO:0000256" key="1">
    <source>
        <dbReference type="ARBA" id="ARBA00023235"/>
    </source>
</evidence>
<evidence type="ECO:0000256" key="2">
    <source>
        <dbReference type="ARBA" id="ARBA00023277"/>
    </source>
</evidence>
<dbReference type="GO" id="GO:0008736">
    <property type="term" value="F:L-fucose isomerase activity"/>
    <property type="evidence" value="ECO:0007669"/>
    <property type="project" value="InterPro"/>
</dbReference>
<dbReference type="Pfam" id="PF02952">
    <property type="entry name" value="Fucose_iso_C"/>
    <property type="match status" value="1"/>
</dbReference>
<dbReference type="AlphaFoldDB" id="A0A1W1XJB0"/>
<dbReference type="CDD" id="cd00578">
    <property type="entry name" value="L-fuc_L-ara-isomerases"/>
    <property type="match status" value="1"/>
</dbReference>
<dbReference type="SUPFAM" id="SSF53743">
    <property type="entry name" value="FucI/AraA N-terminal and middle domains"/>
    <property type="match status" value="1"/>
</dbReference>
<dbReference type="InterPro" id="IPR015888">
    <property type="entry name" value="Fuc_isomerase_C"/>
</dbReference>
<dbReference type="PANTHER" id="PTHR36120:SF1">
    <property type="entry name" value="L-FUCOSE ISOMERASE C-TERMINAL DOMAIN-CONTAINING PROTEIN"/>
    <property type="match status" value="1"/>
</dbReference>
<keyword evidence="1 4" id="KW-0413">Isomerase</keyword>
<accession>A0A1W1XJB0</accession>
<evidence type="ECO:0000259" key="3">
    <source>
        <dbReference type="Pfam" id="PF02952"/>
    </source>
</evidence>
<dbReference type="Proteomes" id="UP000192468">
    <property type="component" value="Unassembled WGS sequence"/>
</dbReference>
<dbReference type="GO" id="GO:0006004">
    <property type="term" value="P:fucose metabolic process"/>
    <property type="evidence" value="ECO:0007669"/>
    <property type="project" value="InterPro"/>
</dbReference>
<name>A0A1W1XJB0_9CLOT</name>
<protein>
    <submittedName>
        <fullName evidence="4">L-fucose isomerase</fullName>
    </submittedName>
</protein>
<dbReference type="STRING" id="1121291.SAMN02745134_02019"/>
<dbReference type="RefSeq" id="WP_084115694.1">
    <property type="nucleotide sequence ID" value="NZ_FWXH01000006.1"/>
</dbReference>
<sequence>MKNVPEVKLGIIAVSRDCFPMELSANRRKAVVEAYKKSNGNIYECLTTVENEKHMEKALEEVKEAGVNALVVYIGNFGPETSETLIAKQFNGPVMFAAAAEEKGNNLINGRGDAFCGMLNASYNLALRNVKAYIPEYPVGTADEVANMITEFVPVATALLGLKKLKIISFGPRPQDFLACNAPIKQLYNLDVEIEENSELDLYAAFNEHANDSRIPEVIASMEEELAEGNKMPGILPKLAQYEITLLDWMEAHKGSRDYVVFANKCWPSFQTQFGFVPCYVNSRLTARGIPVSCEVDIYGALSEYIGTCVSQDAVTLLDINNTVPDDMYESEIKGKFNYTLKDTFMAFHCGNTAACKLTTRTMKNQMIMARALEPNQEPNITRGTLEGDIVPGDITFFRLQSNADAELTAYVAEGEILPVATRSFGSIGIFAIPEMARFYRHVLIEKRYPHHGAVAFGHHGKAIYNLFKYLEVKELGFNQPKGMLYKTENPFE</sequence>
<dbReference type="InterPro" id="IPR009015">
    <property type="entry name" value="Fucose_isomerase_N/cen_sf"/>
</dbReference>
<proteinExistence type="predicted"/>
<dbReference type="GO" id="GO:0005737">
    <property type="term" value="C:cytoplasm"/>
    <property type="evidence" value="ECO:0007669"/>
    <property type="project" value="InterPro"/>
</dbReference>
<gene>
    <name evidence="4" type="ORF">SAMN02745134_02019</name>
</gene>
<dbReference type="EMBL" id="FWXH01000006">
    <property type="protein sequence ID" value="SMC23854.1"/>
    <property type="molecule type" value="Genomic_DNA"/>
</dbReference>
<evidence type="ECO:0000313" key="5">
    <source>
        <dbReference type="Proteomes" id="UP000192468"/>
    </source>
</evidence>
<feature type="domain" description="L-fucose isomerase C-terminal" evidence="3">
    <location>
        <begin position="348"/>
        <end position="474"/>
    </location>
</feature>